<protein>
    <submittedName>
        <fullName evidence="1">Uncharacterized protein</fullName>
    </submittedName>
</protein>
<accession>A0A654DGU9</accession>
<evidence type="ECO:0000313" key="1">
    <source>
        <dbReference type="EMBL" id="VXD04501.1"/>
    </source>
</evidence>
<dbReference type="Proteomes" id="UP000432350">
    <property type="component" value="Unassembled WGS sequence"/>
</dbReference>
<dbReference type="EMBL" id="CABWMV010000025">
    <property type="protein sequence ID" value="VXD04501.1"/>
    <property type="molecule type" value="Genomic_DNA"/>
</dbReference>
<gene>
    <name evidence="1" type="ORF">SPHINGO8BC_60223</name>
</gene>
<proteinExistence type="predicted"/>
<sequence>MQVESILLYRTIYSFNDQLINKFATSKEKKQVGGNRAKKQH</sequence>
<evidence type="ECO:0000313" key="2">
    <source>
        <dbReference type="Proteomes" id="UP000432350"/>
    </source>
</evidence>
<name>A0A654DGU9_SPHMU</name>
<dbReference type="AlphaFoldDB" id="A0A654DGU9"/>
<reference evidence="1 2" key="1">
    <citation type="submission" date="2019-10" db="EMBL/GenBank/DDBJ databases">
        <authorList>
            <person name="Karimi E."/>
        </authorList>
    </citation>
    <scope>NUCLEOTIDE SEQUENCE [LARGE SCALE GENOMIC DNA]</scope>
    <source>
        <strain evidence="1">Sphingobacterium sp. 8BC</strain>
    </source>
</reference>
<organism evidence="1 2">
    <name type="scientific">Sphingobacterium multivorum</name>
    <dbReference type="NCBI Taxonomy" id="28454"/>
    <lineage>
        <taxon>Bacteria</taxon>
        <taxon>Pseudomonadati</taxon>
        <taxon>Bacteroidota</taxon>
        <taxon>Sphingobacteriia</taxon>
        <taxon>Sphingobacteriales</taxon>
        <taxon>Sphingobacteriaceae</taxon>
        <taxon>Sphingobacterium</taxon>
    </lineage>
</organism>